<feature type="transmembrane region" description="Helical" evidence="5">
    <location>
        <begin position="86"/>
        <end position="107"/>
    </location>
</feature>
<keyword evidence="3 5" id="KW-1133">Transmembrane helix</keyword>
<reference evidence="7 8" key="1">
    <citation type="submission" date="2019-07" db="EMBL/GenBank/DDBJ databases">
        <title>Whole genome shotgun sequence of Skermanella aerolata NBRC 106429.</title>
        <authorList>
            <person name="Hosoyama A."/>
            <person name="Uohara A."/>
            <person name="Ohji S."/>
            <person name="Ichikawa N."/>
        </authorList>
    </citation>
    <scope>NUCLEOTIDE SEQUENCE [LARGE SCALE GENOMIC DNA]</scope>
    <source>
        <strain evidence="7 8">NBRC 106429</strain>
    </source>
</reference>
<keyword evidence="8" id="KW-1185">Reference proteome</keyword>
<evidence type="ECO:0000313" key="8">
    <source>
        <dbReference type="Proteomes" id="UP000321523"/>
    </source>
</evidence>
<dbReference type="PANTHER" id="PTHR32322:SF9">
    <property type="entry name" value="AMINO-ACID METABOLITE EFFLUX PUMP-RELATED"/>
    <property type="match status" value="1"/>
</dbReference>
<feature type="transmembrane region" description="Helical" evidence="5">
    <location>
        <begin position="261"/>
        <end position="278"/>
    </location>
</feature>
<dbReference type="InterPro" id="IPR037185">
    <property type="entry name" value="EmrE-like"/>
</dbReference>
<evidence type="ECO:0000313" key="7">
    <source>
        <dbReference type="EMBL" id="GEO40201.1"/>
    </source>
</evidence>
<gene>
    <name evidence="7" type="ORF">SAE02_43490</name>
</gene>
<proteinExistence type="predicted"/>
<dbReference type="RefSeq" id="WP_052831208.1">
    <property type="nucleotide sequence ID" value="NZ_BJYZ01000020.1"/>
</dbReference>
<feature type="transmembrane region" description="Helical" evidence="5">
    <location>
        <begin position="139"/>
        <end position="157"/>
    </location>
</feature>
<feature type="transmembrane region" description="Helical" evidence="5">
    <location>
        <begin position="235"/>
        <end position="255"/>
    </location>
</feature>
<feature type="transmembrane region" description="Helical" evidence="5">
    <location>
        <begin position="201"/>
        <end position="223"/>
    </location>
</feature>
<feature type="transmembrane region" description="Helical" evidence="5">
    <location>
        <begin position="116"/>
        <end position="133"/>
    </location>
</feature>
<evidence type="ECO:0000256" key="4">
    <source>
        <dbReference type="ARBA" id="ARBA00023136"/>
    </source>
</evidence>
<evidence type="ECO:0000256" key="3">
    <source>
        <dbReference type="ARBA" id="ARBA00022989"/>
    </source>
</evidence>
<evidence type="ECO:0000256" key="2">
    <source>
        <dbReference type="ARBA" id="ARBA00022692"/>
    </source>
</evidence>
<evidence type="ECO:0000256" key="1">
    <source>
        <dbReference type="ARBA" id="ARBA00004141"/>
    </source>
</evidence>
<dbReference type="GO" id="GO:0016020">
    <property type="term" value="C:membrane"/>
    <property type="evidence" value="ECO:0007669"/>
    <property type="project" value="UniProtKB-SubCell"/>
</dbReference>
<feature type="transmembrane region" description="Helical" evidence="5">
    <location>
        <begin position="33"/>
        <end position="54"/>
    </location>
</feature>
<protein>
    <submittedName>
        <fullName evidence="7">Membrane protein</fullName>
    </submittedName>
</protein>
<dbReference type="Pfam" id="PF00892">
    <property type="entry name" value="EamA"/>
    <property type="match status" value="2"/>
</dbReference>
<comment type="subcellular location">
    <subcellularLocation>
        <location evidence="1">Membrane</location>
        <topology evidence="1">Multi-pass membrane protein</topology>
    </subcellularLocation>
</comment>
<dbReference type="Proteomes" id="UP000321523">
    <property type="component" value="Unassembled WGS sequence"/>
</dbReference>
<evidence type="ECO:0000259" key="6">
    <source>
        <dbReference type="Pfam" id="PF00892"/>
    </source>
</evidence>
<evidence type="ECO:0000256" key="5">
    <source>
        <dbReference type="SAM" id="Phobius"/>
    </source>
</evidence>
<dbReference type="Gene3D" id="1.10.3730.20">
    <property type="match status" value="1"/>
</dbReference>
<accession>A0A512DUQ5</accession>
<feature type="domain" description="EamA" evidence="6">
    <location>
        <begin position="7"/>
        <end position="129"/>
    </location>
</feature>
<dbReference type="InterPro" id="IPR050638">
    <property type="entry name" value="AA-Vitamin_Transporters"/>
</dbReference>
<dbReference type="PANTHER" id="PTHR32322">
    <property type="entry name" value="INNER MEMBRANE TRANSPORTER"/>
    <property type="match status" value="1"/>
</dbReference>
<feature type="transmembrane region" description="Helical" evidence="5">
    <location>
        <begin position="169"/>
        <end position="189"/>
    </location>
</feature>
<organism evidence="7 8">
    <name type="scientific">Skermanella aerolata</name>
    <dbReference type="NCBI Taxonomy" id="393310"/>
    <lineage>
        <taxon>Bacteria</taxon>
        <taxon>Pseudomonadati</taxon>
        <taxon>Pseudomonadota</taxon>
        <taxon>Alphaproteobacteria</taxon>
        <taxon>Rhodospirillales</taxon>
        <taxon>Azospirillaceae</taxon>
        <taxon>Skermanella</taxon>
    </lineage>
</organism>
<dbReference type="SUPFAM" id="SSF103481">
    <property type="entry name" value="Multidrug resistance efflux transporter EmrE"/>
    <property type="match status" value="2"/>
</dbReference>
<feature type="transmembrane region" description="Helical" evidence="5">
    <location>
        <begin position="7"/>
        <end position="27"/>
    </location>
</feature>
<dbReference type="EMBL" id="BJYZ01000020">
    <property type="protein sequence ID" value="GEO40201.1"/>
    <property type="molecule type" value="Genomic_DNA"/>
</dbReference>
<keyword evidence="2 5" id="KW-0812">Transmembrane</keyword>
<feature type="domain" description="EamA" evidence="6">
    <location>
        <begin position="140"/>
        <end position="277"/>
    </location>
</feature>
<sequence>MSRRDMVMALIVMVIWGFNFAVAKFGLRDFSPIFLMCLRFASVAVLLLPFVRIPRGQMKEIFILSVLLGSLHFPLMFTGLTGVDAATASIAIQLQVPFSSILAAVLYRDRLGWKRGLGMAISFAGVIVIAGEPRALDNTFYLFLVIVAALIFSIVNIQIRRIGDISGFALNGWMAIMAVPQLFVASLLMETGQWQQLHTATWLGWSAIAYMAVMVTIVSYLMWYPLVRKYPVNQTMPWTLLAPVFGVISGIFVLGEPMTPAMIVGGALTLVGVAVIVIRKAPKQNQNQSVT</sequence>
<comment type="caution">
    <text evidence="7">The sequence shown here is derived from an EMBL/GenBank/DDBJ whole genome shotgun (WGS) entry which is preliminary data.</text>
</comment>
<keyword evidence="4 5" id="KW-0472">Membrane</keyword>
<dbReference type="AlphaFoldDB" id="A0A512DUQ5"/>
<dbReference type="InterPro" id="IPR000620">
    <property type="entry name" value="EamA_dom"/>
</dbReference>
<name>A0A512DUQ5_9PROT</name>
<feature type="transmembrane region" description="Helical" evidence="5">
    <location>
        <begin position="61"/>
        <end position="80"/>
    </location>
</feature>